<evidence type="ECO:0000313" key="3">
    <source>
        <dbReference type="Proteomes" id="UP000326178"/>
    </source>
</evidence>
<evidence type="ECO:0000313" key="2">
    <source>
        <dbReference type="EMBL" id="QEU71351.1"/>
    </source>
</evidence>
<keyword evidence="3" id="KW-1185">Reference proteome</keyword>
<dbReference type="Proteomes" id="UP000326178">
    <property type="component" value="Chromosome"/>
</dbReference>
<protein>
    <submittedName>
        <fullName evidence="2">Uncharacterized protein</fullName>
    </submittedName>
</protein>
<sequence>MRPRKPCPRGPATGRPARAPDRRRAPAGQHRAGLGDTWAAGPGLSAIRPTRQYSEQHKKGTASWQGFGQGYA</sequence>
<organism evidence="2 3">
    <name type="scientific">Streptomyces nitrosporeus</name>
    <dbReference type="NCBI Taxonomy" id="28894"/>
    <lineage>
        <taxon>Bacteria</taxon>
        <taxon>Bacillati</taxon>
        <taxon>Actinomycetota</taxon>
        <taxon>Actinomycetes</taxon>
        <taxon>Kitasatosporales</taxon>
        <taxon>Streptomycetaceae</taxon>
        <taxon>Streptomyces</taxon>
    </lineage>
</organism>
<reference evidence="2 3" key="1">
    <citation type="submission" date="2017-09" db="EMBL/GenBank/DDBJ databases">
        <authorList>
            <person name="Lee N."/>
            <person name="Cho B.-K."/>
        </authorList>
    </citation>
    <scope>NUCLEOTIDE SEQUENCE [LARGE SCALE GENOMIC DNA]</scope>
    <source>
        <strain evidence="2 3">ATCC 12769</strain>
    </source>
</reference>
<dbReference type="EMBL" id="CP023702">
    <property type="protein sequence ID" value="QEU71351.1"/>
    <property type="molecule type" value="Genomic_DNA"/>
</dbReference>
<feature type="region of interest" description="Disordered" evidence="1">
    <location>
        <begin position="1"/>
        <end position="72"/>
    </location>
</feature>
<dbReference type="AlphaFoldDB" id="A0A5J6F519"/>
<dbReference type="KEGG" id="snk:CP967_04740"/>
<name>A0A5J6F519_9ACTN</name>
<proteinExistence type="predicted"/>
<evidence type="ECO:0000256" key="1">
    <source>
        <dbReference type="SAM" id="MobiDB-lite"/>
    </source>
</evidence>
<accession>A0A5J6F519</accession>
<gene>
    <name evidence="2" type="ORF">CP967_04740</name>
</gene>